<reference evidence="3 4" key="1">
    <citation type="journal article" date="2017" name="ISME J.">
        <title>Energy and carbon metabolisms in a deep terrestrial subsurface fluid microbial community.</title>
        <authorList>
            <person name="Momper L."/>
            <person name="Jungbluth S.P."/>
            <person name="Lee M.D."/>
            <person name="Amend J.P."/>
        </authorList>
    </citation>
    <scope>NUCLEOTIDE SEQUENCE [LARGE SCALE GENOMIC DNA]</scope>
    <source>
        <strain evidence="3">SURF_17</strain>
    </source>
</reference>
<feature type="domain" description="BON" evidence="2">
    <location>
        <begin position="187"/>
        <end position="255"/>
    </location>
</feature>
<feature type="domain" description="BON" evidence="2">
    <location>
        <begin position="105"/>
        <end position="173"/>
    </location>
</feature>
<dbReference type="Gene3D" id="3.30.1340.30">
    <property type="match status" value="3"/>
</dbReference>
<dbReference type="Pfam" id="PF04972">
    <property type="entry name" value="BON"/>
    <property type="match status" value="3"/>
</dbReference>
<dbReference type="PANTHER" id="PTHR34606">
    <property type="entry name" value="BON DOMAIN-CONTAINING PROTEIN"/>
    <property type="match status" value="1"/>
</dbReference>
<feature type="chain" id="PRO_5019017213" evidence="1">
    <location>
        <begin position="28"/>
        <end position="261"/>
    </location>
</feature>
<evidence type="ECO:0000313" key="3">
    <source>
        <dbReference type="EMBL" id="RJP70470.1"/>
    </source>
</evidence>
<gene>
    <name evidence="3" type="ORF">C4532_09275</name>
</gene>
<dbReference type="InterPro" id="IPR051686">
    <property type="entry name" value="Lipoprotein_DolP"/>
</dbReference>
<dbReference type="AlphaFoldDB" id="A0A419EYW5"/>
<feature type="signal peptide" evidence="1">
    <location>
        <begin position="1"/>
        <end position="27"/>
    </location>
</feature>
<dbReference type="InterPro" id="IPR007055">
    <property type="entry name" value="BON_dom"/>
</dbReference>
<dbReference type="PANTHER" id="PTHR34606:SF15">
    <property type="entry name" value="BON DOMAIN-CONTAINING PROTEIN"/>
    <property type="match status" value="1"/>
</dbReference>
<dbReference type="InterPro" id="IPR014004">
    <property type="entry name" value="Transpt-assoc_nodulatn_dom_bac"/>
</dbReference>
<organism evidence="3 4">
    <name type="scientific">Candidatus Abyssobacteria bacterium SURF_17</name>
    <dbReference type="NCBI Taxonomy" id="2093361"/>
    <lineage>
        <taxon>Bacteria</taxon>
        <taxon>Pseudomonadati</taxon>
        <taxon>Candidatus Hydrogenedentota</taxon>
        <taxon>Candidatus Abyssobacteria</taxon>
    </lineage>
</organism>
<evidence type="ECO:0000259" key="2">
    <source>
        <dbReference type="PROSITE" id="PS50914"/>
    </source>
</evidence>
<proteinExistence type="predicted"/>
<dbReference type="PROSITE" id="PS50914">
    <property type="entry name" value="BON"/>
    <property type="match status" value="3"/>
</dbReference>
<comment type="caution">
    <text evidence="3">The sequence shown here is derived from an EMBL/GenBank/DDBJ whole genome shotgun (WGS) entry which is preliminary data.</text>
</comment>
<accession>A0A419EYW5</accession>
<dbReference type="SMART" id="SM00749">
    <property type="entry name" value="BON"/>
    <property type="match status" value="3"/>
</dbReference>
<evidence type="ECO:0000313" key="4">
    <source>
        <dbReference type="Proteomes" id="UP000285961"/>
    </source>
</evidence>
<dbReference type="EMBL" id="QZKI01000070">
    <property type="protein sequence ID" value="RJP70470.1"/>
    <property type="molecule type" value="Genomic_DNA"/>
</dbReference>
<feature type="domain" description="BON" evidence="2">
    <location>
        <begin position="30"/>
        <end position="98"/>
    </location>
</feature>
<protein>
    <submittedName>
        <fullName evidence="3">BON domain-containing protein</fullName>
    </submittedName>
</protein>
<keyword evidence="1" id="KW-0732">Signal</keyword>
<evidence type="ECO:0000256" key="1">
    <source>
        <dbReference type="SAM" id="SignalP"/>
    </source>
</evidence>
<name>A0A419EYW5_9BACT</name>
<dbReference type="Proteomes" id="UP000285961">
    <property type="component" value="Unassembled WGS sequence"/>
</dbReference>
<sequence length="261" mass="28189">MRIRTVIIVQLMAMAAMLLVAGVPLCASETDNRIESSAKNSYVFKSFLKEDKIKINSIDGVVTLTGAVAEESHKTMAEETVNSLPGVKSVDNQLQVTVPSADPLSDAWLSERVRGTLLFHRSVSFTDTDVSVTNGRVTLTGTASSEAQKQLTTEYVGDVSGVTAVDNQLTIKKRSAKENRTRAEKIDDASITAQVRMSLLFHHGTDVYGTKVSTDQGVVTLTGTAKNQAEIDLASKLVNDIHGVKNVNNQMTIDVTQSSIF</sequence>